<dbReference type="InterPro" id="IPR029058">
    <property type="entry name" value="AB_hydrolase_fold"/>
</dbReference>
<dbReference type="Proteomes" id="UP000185639">
    <property type="component" value="Unassembled WGS sequence"/>
</dbReference>
<dbReference type="InterPro" id="IPR000073">
    <property type="entry name" value="AB_hydrolase_1"/>
</dbReference>
<organism evidence="3 4">
    <name type="scientific">Thalassolituus maritimus</name>
    <dbReference type="NCBI Taxonomy" id="484498"/>
    <lineage>
        <taxon>Bacteria</taxon>
        <taxon>Pseudomonadati</taxon>
        <taxon>Pseudomonadota</taxon>
        <taxon>Gammaproteobacteria</taxon>
        <taxon>Oceanospirillales</taxon>
        <taxon>Oceanospirillaceae</taxon>
        <taxon>Thalassolituus</taxon>
    </lineage>
</organism>
<dbReference type="GO" id="GO:0047372">
    <property type="term" value="F:monoacylglycerol lipase activity"/>
    <property type="evidence" value="ECO:0007669"/>
    <property type="project" value="TreeGrafter"/>
</dbReference>
<name>A0A1N7JZA9_9GAMM</name>
<dbReference type="InterPro" id="IPR050266">
    <property type="entry name" value="AB_hydrolase_sf"/>
</dbReference>
<dbReference type="GO" id="GO:0016020">
    <property type="term" value="C:membrane"/>
    <property type="evidence" value="ECO:0007669"/>
    <property type="project" value="TreeGrafter"/>
</dbReference>
<gene>
    <name evidence="3" type="ORF">SAMN05421686_102258</name>
</gene>
<keyword evidence="1" id="KW-0812">Transmembrane</keyword>
<dbReference type="AlphaFoldDB" id="A0A1N7JZA9"/>
<evidence type="ECO:0000256" key="1">
    <source>
        <dbReference type="SAM" id="Phobius"/>
    </source>
</evidence>
<dbReference type="OrthoDB" id="5853561at2"/>
<accession>A0A1N7JZA9</accession>
<dbReference type="PANTHER" id="PTHR43798:SF5">
    <property type="entry name" value="MONOACYLGLYCEROL LIPASE ABHD6"/>
    <property type="match status" value="1"/>
</dbReference>
<reference evidence="4" key="1">
    <citation type="submission" date="2017-01" db="EMBL/GenBank/DDBJ databases">
        <authorList>
            <person name="Varghese N."/>
            <person name="Submissions S."/>
        </authorList>
    </citation>
    <scope>NUCLEOTIDE SEQUENCE [LARGE SCALE GENOMIC DNA]</scope>
    <source>
        <strain evidence="4">DSM 24913</strain>
    </source>
</reference>
<proteinExistence type="predicted"/>
<evidence type="ECO:0000313" key="3">
    <source>
        <dbReference type="EMBL" id="SIS54670.1"/>
    </source>
</evidence>
<sequence>MKIVKAIAALVVVVVIGITGTIMVAPEETATFLVDVKRGLGDLEQKEITLPSGLTYVYLESENTEADTLVLLHGFGADKDNFTESAPYLKDFHLIVPDHIGFGESSKPNPADYTPTAQAKRLHELFSELNLDRKIHMGGSSMGGHIAMTYAALYPAEVKSLWLLDPGGVWSAPKSEVMTIVEETGKNPLTAKTEDEFRDVFDIVMSEPPFVPGFVLDQMAKKRIDNFELEQDIFAQIKSDSVEERVTGLETPTLLVWGVEDRVLNVGATDVLEQLMQNVTTIKMEGIGHLPQLEAPKQTAEDLKAFIAGLEQ</sequence>
<feature type="transmembrane region" description="Helical" evidence="1">
    <location>
        <begin position="7"/>
        <end position="25"/>
    </location>
</feature>
<dbReference type="GO" id="GO:0046464">
    <property type="term" value="P:acylglycerol catabolic process"/>
    <property type="evidence" value="ECO:0007669"/>
    <property type="project" value="TreeGrafter"/>
</dbReference>
<keyword evidence="4" id="KW-1185">Reference proteome</keyword>
<dbReference type="PRINTS" id="PR00111">
    <property type="entry name" value="ABHYDROLASE"/>
</dbReference>
<dbReference type="PANTHER" id="PTHR43798">
    <property type="entry name" value="MONOACYLGLYCEROL LIPASE"/>
    <property type="match status" value="1"/>
</dbReference>
<keyword evidence="1" id="KW-1133">Transmembrane helix</keyword>
<dbReference type="EMBL" id="FTOH01000002">
    <property type="protein sequence ID" value="SIS54670.1"/>
    <property type="molecule type" value="Genomic_DNA"/>
</dbReference>
<protein>
    <submittedName>
        <fullName evidence="3">Pimeloyl-ACP methyl ester carboxylesterase</fullName>
    </submittedName>
</protein>
<keyword evidence="1" id="KW-0472">Membrane</keyword>
<dbReference type="RefSeq" id="WP_076514393.1">
    <property type="nucleotide sequence ID" value="NZ_FTOH01000002.1"/>
</dbReference>
<dbReference type="Pfam" id="PF00561">
    <property type="entry name" value="Abhydrolase_1"/>
    <property type="match status" value="1"/>
</dbReference>
<dbReference type="STRING" id="484498.SAMN05421686_102258"/>
<dbReference type="SUPFAM" id="SSF53474">
    <property type="entry name" value="alpha/beta-Hydrolases"/>
    <property type="match status" value="1"/>
</dbReference>
<evidence type="ECO:0000313" key="4">
    <source>
        <dbReference type="Proteomes" id="UP000185639"/>
    </source>
</evidence>
<dbReference type="Gene3D" id="3.40.50.1820">
    <property type="entry name" value="alpha/beta hydrolase"/>
    <property type="match status" value="1"/>
</dbReference>
<feature type="domain" description="AB hydrolase-1" evidence="2">
    <location>
        <begin position="68"/>
        <end position="296"/>
    </location>
</feature>
<evidence type="ECO:0000259" key="2">
    <source>
        <dbReference type="Pfam" id="PF00561"/>
    </source>
</evidence>